<comment type="similarity">
    <text evidence="1">Belongs to the UPF0677 family.</text>
</comment>
<evidence type="ECO:0000256" key="1">
    <source>
        <dbReference type="ARBA" id="ARBA00008138"/>
    </source>
</evidence>
<protein>
    <submittedName>
        <fullName evidence="5">SAM-dependent methyltransferase</fullName>
    </submittedName>
</protein>
<dbReference type="Gene3D" id="3.40.50.150">
    <property type="entry name" value="Vaccinia Virus protein VP39"/>
    <property type="match status" value="1"/>
</dbReference>
<feature type="region of interest" description="Disordered" evidence="4">
    <location>
        <begin position="360"/>
        <end position="379"/>
    </location>
</feature>
<dbReference type="EMBL" id="JAPMOS010000051">
    <property type="protein sequence ID" value="KAJ4457244.1"/>
    <property type="molecule type" value="Genomic_DNA"/>
</dbReference>
<dbReference type="InterPro" id="IPR011610">
    <property type="entry name" value="SAM_mthyl_Trfase_ML2640-like"/>
</dbReference>
<keyword evidence="2 5" id="KW-0489">Methyltransferase</keyword>
<proteinExistence type="inferred from homology"/>
<dbReference type="PANTHER" id="PTHR43619">
    <property type="entry name" value="S-ADENOSYL-L-METHIONINE-DEPENDENT METHYLTRANSFERASE YKTD-RELATED"/>
    <property type="match status" value="1"/>
</dbReference>
<keyword evidence="3" id="KW-0808">Transferase</keyword>
<dbReference type="GO" id="GO:0032259">
    <property type="term" value="P:methylation"/>
    <property type="evidence" value="ECO:0007669"/>
    <property type="project" value="UniProtKB-KW"/>
</dbReference>
<name>A0ABQ8UD97_9EUKA</name>
<evidence type="ECO:0000313" key="6">
    <source>
        <dbReference type="Proteomes" id="UP001141327"/>
    </source>
</evidence>
<dbReference type="Pfam" id="PF04072">
    <property type="entry name" value="LCM"/>
    <property type="match status" value="1"/>
</dbReference>
<dbReference type="InterPro" id="IPR007213">
    <property type="entry name" value="Ppm1/Ppm2/Tcmp"/>
</dbReference>
<dbReference type="SUPFAM" id="SSF53335">
    <property type="entry name" value="S-adenosyl-L-methionine-dependent methyltransferases"/>
    <property type="match status" value="1"/>
</dbReference>
<evidence type="ECO:0000256" key="2">
    <source>
        <dbReference type="ARBA" id="ARBA00022603"/>
    </source>
</evidence>
<dbReference type="GO" id="GO:0008168">
    <property type="term" value="F:methyltransferase activity"/>
    <property type="evidence" value="ECO:0007669"/>
    <property type="project" value="UniProtKB-KW"/>
</dbReference>
<keyword evidence="6" id="KW-1185">Reference proteome</keyword>
<evidence type="ECO:0000313" key="5">
    <source>
        <dbReference type="EMBL" id="KAJ4457244.1"/>
    </source>
</evidence>
<evidence type="ECO:0000256" key="3">
    <source>
        <dbReference type="ARBA" id="ARBA00022679"/>
    </source>
</evidence>
<reference evidence="5" key="1">
    <citation type="journal article" date="2022" name="bioRxiv">
        <title>Genomics of Preaxostyla Flagellates Illuminates Evolutionary Transitions and the Path Towards Mitochondrial Loss.</title>
        <authorList>
            <person name="Novak L.V.F."/>
            <person name="Treitli S.C."/>
            <person name="Pyrih J."/>
            <person name="Halakuc P."/>
            <person name="Pipaliya S.V."/>
            <person name="Vacek V."/>
            <person name="Brzon O."/>
            <person name="Soukal P."/>
            <person name="Eme L."/>
            <person name="Dacks J.B."/>
            <person name="Karnkowska A."/>
            <person name="Elias M."/>
            <person name="Hampl V."/>
        </authorList>
    </citation>
    <scope>NUCLEOTIDE SEQUENCE</scope>
    <source>
        <strain evidence="5">RCP-MX</strain>
    </source>
</reference>
<comment type="caution">
    <text evidence="5">The sequence shown here is derived from an EMBL/GenBank/DDBJ whole genome shotgun (WGS) entry which is preliminary data.</text>
</comment>
<dbReference type="Proteomes" id="UP001141327">
    <property type="component" value="Unassembled WGS sequence"/>
</dbReference>
<organism evidence="5 6">
    <name type="scientific">Paratrimastix pyriformis</name>
    <dbReference type="NCBI Taxonomy" id="342808"/>
    <lineage>
        <taxon>Eukaryota</taxon>
        <taxon>Metamonada</taxon>
        <taxon>Preaxostyla</taxon>
        <taxon>Paratrimastigidae</taxon>
        <taxon>Paratrimastix</taxon>
    </lineage>
</organism>
<dbReference type="InterPro" id="IPR029063">
    <property type="entry name" value="SAM-dependent_MTases_sf"/>
</dbReference>
<sequence>MELNPVGKTSQWVAGLRSMESAKPEGQRRLFDPFAEKFTTEETIKHFDAIEKILPTATAHFVDCIVQRHLTFDAVVTQYANIIPQVVIAGCGGDSRSRRLSVPRECTFFELDQSEVLAFRERVFPAADPQNGPRIRPVAVDFRQSDWTQQLLTAGFRADLPSVWIMEGLLPYLSPSQQAFFISQVTTLCPSGSVMAGDYNAGLPQLQALTKHFPQLRALMEHFQPRELKVSGLDYPENLFILLGWPQVSCTEMEGAMLASEQLLQLYRQMPRSPPPAITDAHRELFAGYLSHLKDPGPDTFLVKETLPHALQEVLWAPKLPPELAERVFEEGKPEDVAVNDPTLISNTLPRWTFFTAFRQEKPPQEAAESAVPGSGGGR</sequence>
<accession>A0ABQ8UD97</accession>
<gene>
    <name evidence="5" type="ORF">PAPYR_7318</name>
</gene>
<dbReference type="NCBIfam" id="TIGR00027">
    <property type="entry name" value="mthyl_TIGR00027"/>
    <property type="match status" value="1"/>
</dbReference>
<dbReference type="PANTHER" id="PTHR43619:SF2">
    <property type="entry name" value="S-ADENOSYL-L-METHIONINE-DEPENDENT METHYLTRANSFERASES SUPERFAMILY PROTEIN"/>
    <property type="match status" value="1"/>
</dbReference>
<evidence type="ECO:0000256" key="4">
    <source>
        <dbReference type="SAM" id="MobiDB-lite"/>
    </source>
</evidence>